<gene>
    <name evidence="1" type="ORF">TMSB3V08_LOCUS12340</name>
</gene>
<dbReference type="AlphaFoldDB" id="A0A7R9EMG3"/>
<sequence length="33" mass="3956">MEKSSKNNHTNVPFQNSRKFHRRVQLEWTEIGG</sequence>
<accession>A0A7R9EMG3</accession>
<name>A0A7R9EMG3_9NEOP</name>
<dbReference type="EMBL" id="OB801927">
    <property type="protein sequence ID" value="CAD7435694.1"/>
    <property type="molecule type" value="Genomic_DNA"/>
</dbReference>
<protein>
    <submittedName>
        <fullName evidence="1">Uncharacterized protein</fullName>
    </submittedName>
</protein>
<proteinExistence type="predicted"/>
<evidence type="ECO:0000313" key="1">
    <source>
        <dbReference type="EMBL" id="CAD7435694.1"/>
    </source>
</evidence>
<organism evidence="1">
    <name type="scientific">Timema monikensis</name>
    <dbReference type="NCBI Taxonomy" id="170555"/>
    <lineage>
        <taxon>Eukaryota</taxon>
        <taxon>Metazoa</taxon>
        <taxon>Ecdysozoa</taxon>
        <taxon>Arthropoda</taxon>
        <taxon>Hexapoda</taxon>
        <taxon>Insecta</taxon>
        <taxon>Pterygota</taxon>
        <taxon>Neoptera</taxon>
        <taxon>Polyneoptera</taxon>
        <taxon>Phasmatodea</taxon>
        <taxon>Timematodea</taxon>
        <taxon>Timematoidea</taxon>
        <taxon>Timematidae</taxon>
        <taxon>Timema</taxon>
    </lineage>
</organism>
<reference evidence="1" key="1">
    <citation type="submission" date="2020-11" db="EMBL/GenBank/DDBJ databases">
        <authorList>
            <person name="Tran Van P."/>
        </authorList>
    </citation>
    <scope>NUCLEOTIDE SEQUENCE</scope>
</reference>